<accession>A0AAW1AJ55</accession>
<evidence type="ECO:0000313" key="2">
    <source>
        <dbReference type="Proteomes" id="UP001432146"/>
    </source>
</evidence>
<dbReference type="Proteomes" id="UP001432146">
    <property type="component" value="Unassembled WGS sequence"/>
</dbReference>
<dbReference type="EMBL" id="JAWNGG020000005">
    <property type="protein sequence ID" value="KAK9310140.1"/>
    <property type="molecule type" value="Genomic_DNA"/>
</dbReference>
<dbReference type="AlphaFoldDB" id="A0AAW1AJ55"/>
<name>A0AAW1AJ55_9HYME</name>
<comment type="caution">
    <text evidence="1">The sequence shown here is derived from an EMBL/GenBank/DDBJ whole genome shotgun (WGS) entry which is preliminary data.</text>
</comment>
<evidence type="ECO:0000313" key="1">
    <source>
        <dbReference type="EMBL" id="KAK9310140.1"/>
    </source>
</evidence>
<protein>
    <submittedName>
        <fullName evidence="1">Uncharacterized protein</fullName>
    </submittedName>
</protein>
<proteinExistence type="predicted"/>
<reference evidence="1 2" key="1">
    <citation type="submission" date="2024-05" db="EMBL/GenBank/DDBJ databases">
        <title>The nuclear and mitochondrial genome assemblies of Tetragonisca angustula (Apidae: Meliponini), a tiny yet remarkable pollinator in the Neotropics.</title>
        <authorList>
            <person name="Ferrari R."/>
            <person name="Ricardo P.C."/>
            <person name="Dias F.C."/>
            <person name="Araujo N.S."/>
            <person name="Soares D.O."/>
            <person name="Zhou Q.-S."/>
            <person name="Zhu C.-D."/>
            <person name="Coutinho L."/>
            <person name="Airas M.C."/>
            <person name="Batista T.M."/>
        </authorList>
    </citation>
    <scope>NUCLEOTIDE SEQUENCE [LARGE SCALE GENOMIC DNA]</scope>
    <source>
        <strain evidence="1">ASF017062</strain>
        <tissue evidence="1">Abdomen</tissue>
    </source>
</reference>
<gene>
    <name evidence="1" type="ORF">QLX08_000426</name>
</gene>
<organism evidence="1 2">
    <name type="scientific">Tetragonisca angustula</name>
    <dbReference type="NCBI Taxonomy" id="166442"/>
    <lineage>
        <taxon>Eukaryota</taxon>
        <taxon>Metazoa</taxon>
        <taxon>Ecdysozoa</taxon>
        <taxon>Arthropoda</taxon>
        <taxon>Hexapoda</taxon>
        <taxon>Insecta</taxon>
        <taxon>Pterygota</taxon>
        <taxon>Neoptera</taxon>
        <taxon>Endopterygota</taxon>
        <taxon>Hymenoptera</taxon>
        <taxon>Apocrita</taxon>
        <taxon>Aculeata</taxon>
        <taxon>Apoidea</taxon>
        <taxon>Anthophila</taxon>
        <taxon>Apidae</taxon>
        <taxon>Tetragonisca</taxon>
    </lineage>
</organism>
<keyword evidence="2" id="KW-1185">Reference proteome</keyword>
<sequence>MREERRLSQAPPRETVLSQKLSRVQSSSVVVFVRFPCDFSNLKGSRLLLLRQKERCRWLSIKVIKR</sequence>